<feature type="domain" description="Acyl-CoA oxidase/dehydrogenase middle" evidence="7">
    <location>
        <begin position="202"/>
        <end position="295"/>
    </location>
</feature>
<name>A0ABY5YG17_9DEIO</name>
<gene>
    <name evidence="9" type="ORF">N0D28_11335</name>
</gene>
<evidence type="ECO:0000256" key="1">
    <source>
        <dbReference type="ARBA" id="ARBA00001974"/>
    </source>
</evidence>
<evidence type="ECO:0000259" key="7">
    <source>
        <dbReference type="Pfam" id="PF02770"/>
    </source>
</evidence>
<dbReference type="InterPro" id="IPR046373">
    <property type="entry name" value="Acyl-CoA_Oxase/DH_mid-dom_sf"/>
</dbReference>
<evidence type="ECO:0000256" key="5">
    <source>
        <dbReference type="RuleBase" id="RU362125"/>
    </source>
</evidence>
<dbReference type="InterPro" id="IPR045008">
    <property type="entry name" value="ACX4-like"/>
</dbReference>
<evidence type="ECO:0000259" key="6">
    <source>
        <dbReference type="Pfam" id="PF00441"/>
    </source>
</evidence>
<dbReference type="PANTHER" id="PTHR43188:SF1">
    <property type="entry name" value="ACYL-COA DEHYDROGENASE"/>
    <property type="match status" value="1"/>
</dbReference>
<dbReference type="Gene3D" id="1.10.540.10">
    <property type="entry name" value="Acyl-CoA dehydrogenase/oxidase, N-terminal domain"/>
    <property type="match status" value="1"/>
</dbReference>
<evidence type="ECO:0000256" key="2">
    <source>
        <dbReference type="ARBA" id="ARBA00009347"/>
    </source>
</evidence>
<comment type="cofactor">
    <cofactor evidence="1 5">
        <name>FAD</name>
        <dbReference type="ChEBI" id="CHEBI:57692"/>
    </cofactor>
</comment>
<evidence type="ECO:0000313" key="10">
    <source>
        <dbReference type="Proteomes" id="UP001060261"/>
    </source>
</evidence>
<evidence type="ECO:0000256" key="3">
    <source>
        <dbReference type="ARBA" id="ARBA00022630"/>
    </source>
</evidence>
<dbReference type="SUPFAM" id="SSF47203">
    <property type="entry name" value="Acyl-CoA dehydrogenase C-terminal domain-like"/>
    <property type="match status" value="1"/>
</dbReference>
<evidence type="ECO:0000313" key="9">
    <source>
        <dbReference type="EMBL" id="UWX63337.1"/>
    </source>
</evidence>
<dbReference type="Gene3D" id="1.20.140.10">
    <property type="entry name" value="Butyryl-CoA Dehydrogenase, subunit A, domain 3"/>
    <property type="match status" value="1"/>
</dbReference>
<keyword evidence="3 5" id="KW-0285">Flavoprotein</keyword>
<dbReference type="InterPro" id="IPR009075">
    <property type="entry name" value="AcylCo_DH/oxidase_C"/>
</dbReference>
<protein>
    <submittedName>
        <fullName evidence="9">Acyl-CoA dehydrogenase family protein</fullName>
    </submittedName>
</protein>
<dbReference type="Proteomes" id="UP001060261">
    <property type="component" value="Chromosome"/>
</dbReference>
<dbReference type="Pfam" id="PF02770">
    <property type="entry name" value="Acyl-CoA_dh_M"/>
    <property type="match status" value="1"/>
</dbReference>
<organism evidence="9 10">
    <name type="scientific">Deinococcus rubellus</name>
    <dbReference type="NCBI Taxonomy" id="1889240"/>
    <lineage>
        <taxon>Bacteria</taxon>
        <taxon>Thermotogati</taxon>
        <taxon>Deinococcota</taxon>
        <taxon>Deinococci</taxon>
        <taxon>Deinococcales</taxon>
        <taxon>Deinococcaceae</taxon>
        <taxon>Deinococcus</taxon>
    </lineage>
</organism>
<dbReference type="InterPro" id="IPR036250">
    <property type="entry name" value="AcylCo_DH-like_C"/>
</dbReference>
<keyword evidence="4 5" id="KW-0274">FAD</keyword>
<dbReference type="InterPro" id="IPR009100">
    <property type="entry name" value="AcylCoA_DH/oxidase_NM_dom_sf"/>
</dbReference>
<accession>A0ABY5YG17</accession>
<dbReference type="PANTHER" id="PTHR43188">
    <property type="entry name" value="ACYL-COENZYME A OXIDASE"/>
    <property type="match status" value="1"/>
</dbReference>
<dbReference type="EMBL" id="CP104213">
    <property type="protein sequence ID" value="UWX63337.1"/>
    <property type="molecule type" value="Genomic_DNA"/>
</dbReference>
<feature type="domain" description="Acyl-CoA dehydrogenase/oxidase N-terminal" evidence="8">
    <location>
        <begin position="86"/>
        <end position="196"/>
    </location>
</feature>
<evidence type="ECO:0000259" key="8">
    <source>
        <dbReference type="Pfam" id="PF02771"/>
    </source>
</evidence>
<keyword evidence="10" id="KW-1185">Reference proteome</keyword>
<sequence length="461" mass="50323">MTKSAERTPPGSADLTQLLSQLDLTKLGALAGKVDLAGLLNAAANMDESQLKQLSKALGVGQTKERKPRELPAPDGDFFGLMDTLTDEQREVAGQVKAFMHAEVAPIMNEYWNRDEFPRQIIDALRPLDLLRKVWNEDGTRKADATVMEGLITLEACKVDVSTAVFFGVHAGLAFASVALGGSAEQKAEWLPKMLDLKAIGAFGLTEPEGGSQVSQGMRTTCRRDGDAWVLNGQKKWIGNSTFSDFTVIWARDEDSSEVRGFIVRAGTPGYAVEKIQGKIALRIVENGLITLTDCRVPDSDRLQEVKGWRTTADVLRLTRAGVAWQGVGCAMGAYELAVKYAQDRKQFGKRIGEFQLIQNHLVHMLGNVTSMFTLCLRLSYMADHGIMKDEHAALAKVFTAARCRETVAFARETFGGNGILLENGVAKHFADTEAIYSYEGTNEINTLVVGRAVTGLSAFV</sequence>
<dbReference type="PROSITE" id="PS00073">
    <property type="entry name" value="ACYL_COA_DH_2"/>
    <property type="match status" value="1"/>
</dbReference>
<dbReference type="Pfam" id="PF02771">
    <property type="entry name" value="Acyl-CoA_dh_N"/>
    <property type="match status" value="1"/>
</dbReference>
<evidence type="ECO:0000256" key="4">
    <source>
        <dbReference type="ARBA" id="ARBA00022827"/>
    </source>
</evidence>
<comment type="similarity">
    <text evidence="2 5">Belongs to the acyl-CoA dehydrogenase family.</text>
</comment>
<dbReference type="Gene3D" id="2.40.110.10">
    <property type="entry name" value="Butyryl-CoA Dehydrogenase, subunit A, domain 2"/>
    <property type="match status" value="1"/>
</dbReference>
<dbReference type="InterPro" id="IPR006089">
    <property type="entry name" value="Acyl-CoA_DH_CS"/>
</dbReference>
<feature type="domain" description="Acyl-CoA dehydrogenase/oxidase C-terminal" evidence="6">
    <location>
        <begin position="307"/>
        <end position="454"/>
    </location>
</feature>
<dbReference type="RefSeq" id="WP_260559626.1">
    <property type="nucleotide sequence ID" value="NZ_BAABEC010000018.1"/>
</dbReference>
<dbReference type="InterPro" id="IPR006091">
    <property type="entry name" value="Acyl-CoA_Oxase/DH_mid-dom"/>
</dbReference>
<dbReference type="SUPFAM" id="SSF56645">
    <property type="entry name" value="Acyl-CoA dehydrogenase NM domain-like"/>
    <property type="match status" value="1"/>
</dbReference>
<dbReference type="InterPro" id="IPR013786">
    <property type="entry name" value="AcylCoA_DH/ox_N"/>
</dbReference>
<dbReference type="InterPro" id="IPR037069">
    <property type="entry name" value="AcylCoA_DH/ox_N_sf"/>
</dbReference>
<reference evidence="9" key="1">
    <citation type="submission" date="2022-09" db="EMBL/GenBank/DDBJ databases">
        <title>genome sequence of Deinococcus rubellus.</title>
        <authorList>
            <person name="Srinivasan S."/>
        </authorList>
    </citation>
    <scope>NUCLEOTIDE SEQUENCE</scope>
    <source>
        <strain evidence="9">Ant6</strain>
    </source>
</reference>
<proteinExistence type="inferred from homology"/>
<dbReference type="Pfam" id="PF00441">
    <property type="entry name" value="Acyl-CoA_dh_1"/>
    <property type="match status" value="1"/>
</dbReference>
<keyword evidence="5" id="KW-0560">Oxidoreductase</keyword>